<accession>A0A0L7KRK4</accession>
<dbReference type="STRING" id="104452.A0A0L7KRK4"/>
<evidence type="ECO:0000313" key="4">
    <source>
        <dbReference type="Proteomes" id="UP000037510"/>
    </source>
</evidence>
<keyword evidence="4" id="KW-1185">Reference proteome</keyword>
<comment type="caution">
    <text evidence="3">The sequence shown here is derived from an EMBL/GenBank/DDBJ whole genome shotgun (WGS) entry which is preliminary data.</text>
</comment>
<feature type="non-terminal residue" evidence="3">
    <location>
        <position position="372"/>
    </location>
</feature>
<reference evidence="3 4" key="1">
    <citation type="journal article" date="2015" name="Genome Biol. Evol.">
        <title>The genome of winter moth (Operophtera brumata) provides a genomic perspective on sexual dimorphism and phenology.</title>
        <authorList>
            <person name="Derks M.F."/>
            <person name="Smit S."/>
            <person name="Salis L."/>
            <person name="Schijlen E."/>
            <person name="Bossers A."/>
            <person name="Mateman C."/>
            <person name="Pijl A.S."/>
            <person name="de Ridder D."/>
            <person name="Groenen M.A."/>
            <person name="Visser M.E."/>
            <person name="Megens H.J."/>
        </authorList>
    </citation>
    <scope>NUCLEOTIDE SEQUENCE [LARGE SCALE GENOMIC DNA]</scope>
    <source>
        <strain evidence="3">WM2013NL</strain>
        <tissue evidence="3">Head and thorax</tissue>
    </source>
</reference>
<keyword evidence="2" id="KW-0472">Membrane</keyword>
<proteinExistence type="predicted"/>
<dbReference type="InterPro" id="IPR052448">
    <property type="entry name" value="DnaJ_C16_autophagy_reg"/>
</dbReference>
<keyword evidence="2" id="KW-0812">Transmembrane</keyword>
<evidence type="ECO:0000256" key="1">
    <source>
        <dbReference type="SAM" id="MobiDB-lite"/>
    </source>
</evidence>
<protein>
    <submittedName>
        <fullName evidence="3">DnaJ-25</fullName>
    </submittedName>
</protein>
<evidence type="ECO:0000256" key="2">
    <source>
        <dbReference type="SAM" id="Phobius"/>
    </source>
</evidence>
<sequence length="372" mass="40627">MVLLKEDSAAPAATVSTTEIPTQTLHQLIEPNQLLIPPRLSSQEDSAAPAATVSTAEIPTQTLHQLIEPNQLLIPPRLSSQEDSAAPAATVSTAEIPTQTLHQLIEPNQLLIPPRLSSQHRVVILWRREPSRIQYEWLNVSWPECRPPCGAGDAGDGGYQARLNETQLALDHLIKRLLKPTEELTDEGAVSAVWAGAARLCQWAEALARSHHALSAASVLATVALVLAAGYLMAYLILLKPGCRTIVLLVDMQSRVMLLSKFHKVVWPYRKLNARNCVGTVLALNPHRKYFCIYHAKHPECTKPHKAGAFIGFHTEPDSSQDEGAEPPVLLQVQRMSRMTRSGGADPEAGAFIGFHTEPDSSQDEGAEPPVQ</sequence>
<dbReference type="AlphaFoldDB" id="A0A0L7KRK4"/>
<feature type="region of interest" description="Disordered" evidence="1">
    <location>
        <begin position="338"/>
        <end position="372"/>
    </location>
</feature>
<dbReference type="EMBL" id="JTDY01006751">
    <property type="protein sequence ID" value="KOB65720.1"/>
    <property type="molecule type" value="Genomic_DNA"/>
</dbReference>
<keyword evidence="2" id="KW-1133">Transmembrane helix</keyword>
<feature type="compositionally biased region" description="Acidic residues" evidence="1">
    <location>
        <begin position="361"/>
        <end position="372"/>
    </location>
</feature>
<name>A0A0L7KRK4_OPEBR</name>
<dbReference type="PANTHER" id="PTHR44303">
    <property type="entry name" value="DNAJ HOMOLOG SUBFAMILY C MEMBER 16"/>
    <property type="match status" value="1"/>
</dbReference>
<dbReference type="Proteomes" id="UP000037510">
    <property type="component" value="Unassembled WGS sequence"/>
</dbReference>
<organism evidence="3 4">
    <name type="scientific">Operophtera brumata</name>
    <name type="common">Winter moth</name>
    <name type="synonym">Phalaena brumata</name>
    <dbReference type="NCBI Taxonomy" id="104452"/>
    <lineage>
        <taxon>Eukaryota</taxon>
        <taxon>Metazoa</taxon>
        <taxon>Ecdysozoa</taxon>
        <taxon>Arthropoda</taxon>
        <taxon>Hexapoda</taxon>
        <taxon>Insecta</taxon>
        <taxon>Pterygota</taxon>
        <taxon>Neoptera</taxon>
        <taxon>Endopterygota</taxon>
        <taxon>Lepidoptera</taxon>
        <taxon>Glossata</taxon>
        <taxon>Ditrysia</taxon>
        <taxon>Geometroidea</taxon>
        <taxon>Geometridae</taxon>
        <taxon>Larentiinae</taxon>
        <taxon>Operophtera</taxon>
    </lineage>
</organism>
<feature type="transmembrane region" description="Helical" evidence="2">
    <location>
        <begin position="216"/>
        <end position="238"/>
    </location>
</feature>
<dbReference type="PANTHER" id="PTHR44303:SF2">
    <property type="entry name" value="DNAJ HOMOLOG SUBFAMILY C MEMBER 16"/>
    <property type="match status" value="1"/>
</dbReference>
<gene>
    <name evidence="3" type="ORF">OBRU01_22319</name>
</gene>
<evidence type="ECO:0000313" key="3">
    <source>
        <dbReference type="EMBL" id="KOB65720.1"/>
    </source>
</evidence>